<organism evidence="1">
    <name type="scientific">termite gut metagenome</name>
    <dbReference type="NCBI Taxonomy" id="433724"/>
    <lineage>
        <taxon>unclassified sequences</taxon>
        <taxon>metagenomes</taxon>
        <taxon>organismal metagenomes</taxon>
    </lineage>
</organism>
<dbReference type="GO" id="GO:0004185">
    <property type="term" value="F:serine-type carboxypeptidase activity"/>
    <property type="evidence" value="ECO:0007669"/>
    <property type="project" value="InterPro"/>
</dbReference>
<comment type="caution">
    <text evidence="1">The sequence shown here is derived from an EMBL/GenBank/DDBJ whole genome shotgun (WGS) entry which is preliminary data.</text>
</comment>
<accession>A0A5J4PW11</accession>
<gene>
    <name evidence="1" type="ORF">EZS27_036175</name>
</gene>
<dbReference type="Gene3D" id="3.40.710.10">
    <property type="entry name" value="DD-peptidase/beta-lactamase superfamily"/>
    <property type="match status" value="1"/>
</dbReference>
<protein>
    <recommendedName>
        <fullName evidence="2">Serine-type D-Ala-D-Ala carboxypeptidase</fullName>
    </recommendedName>
</protein>
<dbReference type="GO" id="GO:0006508">
    <property type="term" value="P:proteolysis"/>
    <property type="evidence" value="ECO:0007669"/>
    <property type="project" value="InterPro"/>
</dbReference>
<name>A0A5J4PW11_9ZZZZ</name>
<proteinExistence type="predicted"/>
<dbReference type="InterPro" id="IPR000667">
    <property type="entry name" value="Peptidase_S13"/>
</dbReference>
<evidence type="ECO:0008006" key="2">
    <source>
        <dbReference type="Google" id="ProtNLM"/>
    </source>
</evidence>
<dbReference type="Pfam" id="PF02113">
    <property type="entry name" value="Peptidase_S13"/>
    <property type="match status" value="1"/>
</dbReference>
<evidence type="ECO:0000313" key="1">
    <source>
        <dbReference type="EMBL" id="KAA6312981.1"/>
    </source>
</evidence>
<dbReference type="EMBL" id="SNRY01006268">
    <property type="protein sequence ID" value="KAA6312981.1"/>
    <property type="molecule type" value="Genomic_DNA"/>
</dbReference>
<dbReference type="InterPro" id="IPR012338">
    <property type="entry name" value="Beta-lactam/transpept-like"/>
</dbReference>
<feature type="non-terminal residue" evidence="1">
    <location>
        <position position="94"/>
    </location>
</feature>
<reference evidence="1" key="1">
    <citation type="submission" date="2019-03" db="EMBL/GenBank/DDBJ databases">
        <title>Single cell metagenomics reveals metabolic interactions within the superorganism composed of flagellate Streblomastix strix and complex community of Bacteroidetes bacteria on its surface.</title>
        <authorList>
            <person name="Treitli S.C."/>
            <person name="Kolisko M."/>
            <person name="Husnik F."/>
            <person name="Keeling P."/>
            <person name="Hampl V."/>
        </authorList>
    </citation>
    <scope>NUCLEOTIDE SEQUENCE</scope>
    <source>
        <strain evidence="1">STM</strain>
    </source>
</reference>
<dbReference type="SUPFAM" id="SSF56601">
    <property type="entry name" value="beta-lactamase/transpeptidase-like"/>
    <property type="match status" value="1"/>
</dbReference>
<sequence>MKRICLSLSVFLLISFPALWGQNDLTERIDLLITNYLPNGSEIGVSIYDLTERRSLYTYRSDKLSRPASTMKLLTRITTLAQPRWDDPFRTEVW</sequence>
<dbReference type="AlphaFoldDB" id="A0A5J4PW11"/>